<feature type="compositionally biased region" description="Basic and acidic residues" evidence="1">
    <location>
        <begin position="111"/>
        <end position="120"/>
    </location>
</feature>
<evidence type="ECO:0000313" key="3">
    <source>
        <dbReference type="EMBL" id="KIO15557.1"/>
    </source>
</evidence>
<proteinExistence type="predicted"/>
<gene>
    <name evidence="3" type="ORF">M407DRAFT_34849</name>
</gene>
<evidence type="ECO:0000256" key="2">
    <source>
        <dbReference type="SAM" id="SignalP"/>
    </source>
</evidence>
<reference evidence="4" key="2">
    <citation type="submission" date="2015-01" db="EMBL/GenBank/DDBJ databases">
        <title>Evolutionary Origins and Diversification of the Mycorrhizal Mutualists.</title>
        <authorList>
            <consortium name="DOE Joint Genome Institute"/>
            <consortium name="Mycorrhizal Genomics Consortium"/>
            <person name="Kohler A."/>
            <person name="Kuo A."/>
            <person name="Nagy L.G."/>
            <person name="Floudas D."/>
            <person name="Copeland A."/>
            <person name="Barry K.W."/>
            <person name="Cichocki N."/>
            <person name="Veneault-Fourrey C."/>
            <person name="LaButti K."/>
            <person name="Lindquist E.A."/>
            <person name="Lipzen A."/>
            <person name="Lundell T."/>
            <person name="Morin E."/>
            <person name="Murat C."/>
            <person name="Riley R."/>
            <person name="Ohm R."/>
            <person name="Sun H."/>
            <person name="Tunlid A."/>
            <person name="Henrissat B."/>
            <person name="Grigoriev I.V."/>
            <person name="Hibbett D.S."/>
            <person name="Martin F."/>
        </authorList>
    </citation>
    <scope>NUCLEOTIDE SEQUENCE [LARGE SCALE GENOMIC DNA]</scope>
    <source>
        <strain evidence="4">MUT 4182</strain>
    </source>
</reference>
<feature type="signal peptide" evidence="2">
    <location>
        <begin position="1"/>
        <end position="32"/>
    </location>
</feature>
<dbReference type="Proteomes" id="UP000054248">
    <property type="component" value="Unassembled WGS sequence"/>
</dbReference>
<accession>A0A0C3L1D7</accession>
<keyword evidence="2" id="KW-0732">Signal</keyword>
<evidence type="ECO:0000256" key="1">
    <source>
        <dbReference type="SAM" id="MobiDB-lite"/>
    </source>
</evidence>
<protein>
    <submittedName>
        <fullName evidence="3">Uncharacterized protein</fullName>
    </submittedName>
</protein>
<reference evidence="3 4" key="1">
    <citation type="submission" date="2014-04" db="EMBL/GenBank/DDBJ databases">
        <authorList>
            <consortium name="DOE Joint Genome Institute"/>
            <person name="Kuo A."/>
            <person name="Girlanda M."/>
            <person name="Perotto S."/>
            <person name="Kohler A."/>
            <person name="Nagy L.G."/>
            <person name="Floudas D."/>
            <person name="Copeland A."/>
            <person name="Barry K.W."/>
            <person name="Cichocki N."/>
            <person name="Veneault-Fourrey C."/>
            <person name="LaButti K."/>
            <person name="Lindquist E.A."/>
            <person name="Lipzen A."/>
            <person name="Lundell T."/>
            <person name="Morin E."/>
            <person name="Murat C."/>
            <person name="Sun H."/>
            <person name="Tunlid A."/>
            <person name="Henrissat B."/>
            <person name="Grigoriev I.V."/>
            <person name="Hibbett D.S."/>
            <person name="Martin F."/>
            <person name="Nordberg H.P."/>
            <person name="Cantor M.N."/>
            <person name="Hua S.X."/>
        </authorList>
    </citation>
    <scope>NUCLEOTIDE SEQUENCE [LARGE SCALE GENOMIC DNA]</scope>
    <source>
        <strain evidence="3 4">MUT 4182</strain>
    </source>
</reference>
<organism evidence="3 4">
    <name type="scientific">Tulasnella calospora MUT 4182</name>
    <dbReference type="NCBI Taxonomy" id="1051891"/>
    <lineage>
        <taxon>Eukaryota</taxon>
        <taxon>Fungi</taxon>
        <taxon>Dikarya</taxon>
        <taxon>Basidiomycota</taxon>
        <taxon>Agaricomycotina</taxon>
        <taxon>Agaricomycetes</taxon>
        <taxon>Cantharellales</taxon>
        <taxon>Tulasnellaceae</taxon>
        <taxon>Tulasnella</taxon>
    </lineage>
</organism>
<dbReference type="HOGENOM" id="CLU_1760133_0_0_1"/>
<dbReference type="AlphaFoldDB" id="A0A0C3L1D7"/>
<keyword evidence="4" id="KW-1185">Reference proteome</keyword>
<dbReference type="EMBL" id="KN823964">
    <property type="protein sequence ID" value="KIO15557.1"/>
    <property type="molecule type" value="Genomic_DNA"/>
</dbReference>
<evidence type="ECO:0000313" key="4">
    <source>
        <dbReference type="Proteomes" id="UP000054248"/>
    </source>
</evidence>
<feature type="region of interest" description="Disordered" evidence="1">
    <location>
        <begin position="106"/>
        <end position="125"/>
    </location>
</feature>
<feature type="chain" id="PRO_5002179494" evidence="2">
    <location>
        <begin position="33"/>
        <end position="148"/>
    </location>
</feature>
<name>A0A0C3L1D7_9AGAM</name>
<sequence length="148" mass="16706">MNLATAIRWRLSWNLVLQFYLLVQQSARTLQAYENTGYSAVRSLRTEIEKIVSMSSEEEADLFGQATLGQMMNKWKNSRLVELGADCGRPSHKVIDIDYERTKLSPSADPSIRKDRESAKKTGKISTFGALRRLRHQSKGSATRVISG</sequence>